<evidence type="ECO:0000313" key="5">
    <source>
        <dbReference type="Proteomes" id="UP000064967"/>
    </source>
</evidence>
<dbReference type="InterPro" id="IPR026841">
    <property type="entry name" value="Aur1/Ipt1"/>
</dbReference>
<dbReference type="STRING" id="1391654.AKJ09_10407"/>
<feature type="transmembrane region" description="Helical" evidence="2">
    <location>
        <begin position="187"/>
        <end position="208"/>
    </location>
</feature>
<feature type="region of interest" description="Disordered" evidence="1">
    <location>
        <begin position="348"/>
        <end position="381"/>
    </location>
</feature>
<keyword evidence="2" id="KW-0812">Transmembrane</keyword>
<evidence type="ECO:0000259" key="3">
    <source>
        <dbReference type="Pfam" id="PF14378"/>
    </source>
</evidence>
<keyword evidence="5" id="KW-1185">Reference proteome</keyword>
<reference evidence="4 5" key="1">
    <citation type="submission" date="2015-08" db="EMBL/GenBank/DDBJ databases">
        <authorList>
            <person name="Babu N.S."/>
            <person name="Beckwith C.J."/>
            <person name="Beseler K.G."/>
            <person name="Brison A."/>
            <person name="Carone J.V."/>
            <person name="Caskin T.P."/>
            <person name="Diamond M."/>
            <person name="Durham M.E."/>
            <person name="Foxe J.M."/>
            <person name="Go M."/>
            <person name="Henderson B.A."/>
            <person name="Jones I.B."/>
            <person name="McGettigan J.A."/>
            <person name="Micheletti S.J."/>
            <person name="Nasrallah M.E."/>
            <person name="Ortiz D."/>
            <person name="Piller C.R."/>
            <person name="Privatt S.R."/>
            <person name="Schneider S.L."/>
            <person name="Sharp S."/>
            <person name="Smith T.C."/>
            <person name="Stanton J.D."/>
            <person name="Ullery H.E."/>
            <person name="Wilson R.J."/>
            <person name="Serrano M.G."/>
            <person name="Buck G."/>
            <person name="Lee V."/>
            <person name="Wang Y."/>
            <person name="Carvalho R."/>
            <person name="Voegtly L."/>
            <person name="Shi R."/>
            <person name="Duckworth R."/>
            <person name="Johnson A."/>
            <person name="Loviza R."/>
            <person name="Walstead R."/>
            <person name="Shah Z."/>
            <person name="Kiflezghi M."/>
            <person name="Wade K."/>
            <person name="Ball S.L."/>
            <person name="Bradley K.W."/>
            <person name="Asai D.J."/>
            <person name="Bowman C.A."/>
            <person name="Russell D.A."/>
            <person name="Pope W.H."/>
            <person name="Jacobs-Sera D."/>
            <person name="Hendrix R.W."/>
            <person name="Hatfull G.F."/>
        </authorList>
    </citation>
    <scope>NUCLEOTIDE SEQUENCE [LARGE SCALE GENOMIC DNA]</scope>
    <source>
        <strain evidence="4 5">DSM 27648</strain>
    </source>
</reference>
<feature type="compositionally biased region" description="Polar residues" evidence="1">
    <location>
        <begin position="354"/>
        <end position="366"/>
    </location>
</feature>
<dbReference type="KEGG" id="llu:AKJ09_10407"/>
<feature type="transmembrane region" description="Helical" evidence="2">
    <location>
        <begin position="298"/>
        <end position="319"/>
    </location>
</feature>
<feature type="transmembrane region" description="Helical" evidence="2">
    <location>
        <begin position="247"/>
        <end position="265"/>
    </location>
</feature>
<feature type="transmembrane region" description="Helical" evidence="2">
    <location>
        <begin position="67"/>
        <end position="86"/>
    </location>
</feature>
<dbReference type="Gene3D" id="1.20.144.10">
    <property type="entry name" value="Phosphatidic acid phosphatase type 2/haloperoxidase"/>
    <property type="match status" value="1"/>
</dbReference>
<gene>
    <name evidence="4" type="ORF">AKJ09_10407</name>
</gene>
<evidence type="ECO:0000313" key="4">
    <source>
        <dbReference type="EMBL" id="AKV03744.1"/>
    </source>
</evidence>
<proteinExistence type="predicted"/>
<feature type="domain" description="Inositolphosphotransferase Aur1/Ipt1" evidence="3">
    <location>
        <begin position="151"/>
        <end position="313"/>
    </location>
</feature>
<keyword evidence="2" id="KW-0472">Membrane</keyword>
<name>A0A0K1QDB3_9BACT</name>
<dbReference type="RefSeq" id="WP_169928520.1">
    <property type="nucleotide sequence ID" value="NZ_CP012333.1"/>
</dbReference>
<dbReference type="Pfam" id="PF14378">
    <property type="entry name" value="PAP2_3"/>
    <property type="match status" value="1"/>
</dbReference>
<feature type="transmembrane region" description="Helical" evidence="2">
    <location>
        <begin position="274"/>
        <end position="292"/>
    </location>
</feature>
<accession>A0A0K1QDB3</accession>
<protein>
    <submittedName>
        <fullName evidence="4">PAP2 family protein</fullName>
    </submittedName>
</protein>
<dbReference type="EMBL" id="CP012333">
    <property type="protein sequence ID" value="AKV03744.1"/>
    <property type="molecule type" value="Genomic_DNA"/>
</dbReference>
<keyword evidence="2" id="KW-1133">Transmembrane helix</keyword>
<dbReference type="Proteomes" id="UP000064967">
    <property type="component" value="Chromosome"/>
</dbReference>
<evidence type="ECO:0000256" key="2">
    <source>
        <dbReference type="SAM" id="Phobius"/>
    </source>
</evidence>
<feature type="transmembrane region" description="Helical" evidence="2">
    <location>
        <begin position="98"/>
        <end position="115"/>
    </location>
</feature>
<dbReference type="AlphaFoldDB" id="A0A0K1QDB3"/>
<dbReference type="GO" id="GO:0016020">
    <property type="term" value="C:membrane"/>
    <property type="evidence" value="ECO:0007669"/>
    <property type="project" value="UniProtKB-SubCell"/>
</dbReference>
<feature type="compositionally biased region" description="Basic and acidic residues" evidence="1">
    <location>
        <begin position="368"/>
        <end position="381"/>
    </location>
</feature>
<organism evidence="4 5">
    <name type="scientific">Labilithrix luteola</name>
    <dbReference type="NCBI Taxonomy" id="1391654"/>
    <lineage>
        <taxon>Bacteria</taxon>
        <taxon>Pseudomonadati</taxon>
        <taxon>Myxococcota</taxon>
        <taxon>Polyangia</taxon>
        <taxon>Polyangiales</taxon>
        <taxon>Labilitrichaceae</taxon>
        <taxon>Labilithrix</taxon>
    </lineage>
</organism>
<feature type="transmembrane region" description="Helical" evidence="2">
    <location>
        <begin position="42"/>
        <end position="61"/>
    </location>
</feature>
<feature type="transmembrane region" description="Helical" evidence="2">
    <location>
        <begin position="158"/>
        <end position="175"/>
    </location>
</feature>
<evidence type="ECO:0000256" key="1">
    <source>
        <dbReference type="SAM" id="MobiDB-lite"/>
    </source>
</evidence>
<sequence>MHAEDAEDAISGILARPGVSGIAALRAGLFSRVIENVAFQDLFVAGYFVAMLCALALGTGPNREACARTVLIDLAIVIAGVTLTRGSILRQGTLANALTYRLSLFFPVFLSYFQLRHILPAVAPGSVDGKLVELDLRIFGVEPALAWDRYVTPHTTEWFAFFYFGYFFLLTAHVLPMMLNASNRFRLAHFSLGIFMVVCIGHFTYMLVPGWGPYHYLEGHFQHPLTGGLFWHLVKATVDAGGSQKDIFPSLHTALPTYFALFSFMHRKAFPFRYTWPPLAFAVTQIIGATMFLRWHYLIDICAGLTLATTAALVSHRIVTWETARREKRGLPPIFTLLVWPRSHASHDAIGDSVNESADSTPSSAKRNLRDAEDPREGAAQ</sequence>